<dbReference type="Gene3D" id="1.25.40.20">
    <property type="entry name" value="Ankyrin repeat-containing domain"/>
    <property type="match status" value="1"/>
</dbReference>
<proteinExistence type="predicted"/>
<evidence type="ECO:0000313" key="6">
    <source>
        <dbReference type="Proteomes" id="UP000075714"/>
    </source>
</evidence>
<accession>A0A150G4B9</accession>
<feature type="region of interest" description="Disordered" evidence="4">
    <location>
        <begin position="161"/>
        <end position="180"/>
    </location>
</feature>
<dbReference type="InterPro" id="IPR002110">
    <property type="entry name" value="Ankyrin_rpt"/>
</dbReference>
<feature type="repeat" description="ANK" evidence="3">
    <location>
        <begin position="83"/>
        <end position="105"/>
    </location>
</feature>
<dbReference type="SUPFAM" id="SSF48403">
    <property type="entry name" value="Ankyrin repeat"/>
    <property type="match status" value="1"/>
</dbReference>
<evidence type="ECO:0000313" key="5">
    <source>
        <dbReference type="EMBL" id="KXZ44726.1"/>
    </source>
</evidence>
<dbReference type="PANTHER" id="PTHR24166:SF52">
    <property type="entry name" value="ANKYRIN REPEAT DOMAIN-CONTAINING PROTEIN 65"/>
    <property type="match status" value="1"/>
</dbReference>
<dbReference type="AlphaFoldDB" id="A0A150G4B9"/>
<reference evidence="6" key="1">
    <citation type="journal article" date="2016" name="Nat. Commun.">
        <title>The Gonium pectorale genome demonstrates co-option of cell cycle regulation during the evolution of multicellularity.</title>
        <authorList>
            <person name="Hanschen E.R."/>
            <person name="Marriage T.N."/>
            <person name="Ferris P.J."/>
            <person name="Hamaji T."/>
            <person name="Toyoda A."/>
            <person name="Fujiyama A."/>
            <person name="Neme R."/>
            <person name="Noguchi H."/>
            <person name="Minakuchi Y."/>
            <person name="Suzuki M."/>
            <person name="Kawai-Toyooka H."/>
            <person name="Smith D.R."/>
            <person name="Sparks H."/>
            <person name="Anderson J."/>
            <person name="Bakaric R."/>
            <person name="Luria V."/>
            <person name="Karger A."/>
            <person name="Kirschner M.W."/>
            <person name="Durand P.M."/>
            <person name="Michod R.E."/>
            <person name="Nozaki H."/>
            <person name="Olson B.J."/>
        </authorList>
    </citation>
    <scope>NUCLEOTIDE SEQUENCE [LARGE SCALE GENOMIC DNA]</scope>
    <source>
        <strain evidence="6">NIES-2863</strain>
    </source>
</reference>
<keyword evidence="1" id="KW-0677">Repeat</keyword>
<dbReference type="PANTHER" id="PTHR24166">
    <property type="entry name" value="ROLLING PEBBLES, ISOFORM B"/>
    <property type="match status" value="1"/>
</dbReference>
<dbReference type="STRING" id="33097.A0A150G4B9"/>
<protein>
    <submittedName>
        <fullName evidence="5">Uncharacterized protein</fullName>
    </submittedName>
</protein>
<evidence type="ECO:0000256" key="3">
    <source>
        <dbReference type="PROSITE-ProRule" id="PRU00023"/>
    </source>
</evidence>
<organism evidence="5 6">
    <name type="scientific">Gonium pectorale</name>
    <name type="common">Green alga</name>
    <dbReference type="NCBI Taxonomy" id="33097"/>
    <lineage>
        <taxon>Eukaryota</taxon>
        <taxon>Viridiplantae</taxon>
        <taxon>Chlorophyta</taxon>
        <taxon>core chlorophytes</taxon>
        <taxon>Chlorophyceae</taxon>
        <taxon>CS clade</taxon>
        <taxon>Chlamydomonadales</taxon>
        <taxon>Volvocaceae</taxon>
        <taxon>Gonium</taxon>
    </lineage>
</organism>
<sequence length="180" mass="19424">MSAASAAAAKPGAVDPPKTIFEAAERGLTGYITRAVERAIEFNINIRDKYQRTALHWAAEAGQVEAAECLIDYGIDQLATECNGRTAIHLAARAGRTEVLRLLLDSRPQSEQEGLVNQPDFFGLTPVFLALQRGEEAHEAFTVLMDRGGRYNQQAPNAKFLSGATDPAFKDPADSPAAHS</sequence>
<dbReference type="InterPro" id="IPR036770">
    <property type="entry name" value="Ankyrin_rpt-contain_sf"/>
</dbReference>
<name>A0A150G4B9_GONPE</name>
<dbReference type="Pfam" id="PF12796">
    <property type="entry name" value="Ank_2"/>
    <property type="match status" value="1"/>
</dbReference>
<gene>
    <name evidence="5" type="ORF">GPECTOR_63g51</name>
</gene>
<keyword evidence="2 3" id="KW-0040">ANK repeat</keyword>
<comment type="caution">
    <text evidence="5">The sequence shown here is derived from an EMBL/GenBank/DDBJ whole genome shotgun (WGS) entry which is preliminary data.</text>
</comment>
<dbReference type="OrthoDB" id="301040at2759"/>
<evidence type="ECO:0000256" key="4">
    <source>
        <dbReference type="SAM" id="MobiDB-lite"/>
    </source>
</evidence>
<dbReference type="PROSITE" id="PS50088">
    <property type="entry name" value="ANK_REPEAT"/>
    <property type="match status" value="2"/>
</dbReference>
<dbReference type="EMBL" id="LSYV01000064">
    <property type="protein sequence ID" value="KXZ44726.1"/>
    <property type="molecule type" value="Genomic_DNA"/>
</dbReference>
<dbReference type="SMART" id="SM00248">
    <property type="entry name" value="ANK"/>
    <property type="match status" value="3"/>
</dbReference>
<keyword evidence="6" id="KW-1185">Reference proteome</keyword>
<dbReference type="InterPro" id="IPR050889">
    <property type="entry name" value="Dendritic_Spine_Reg/Scaffold"/>
</dbReference>
<evidence type="ECO:0000256" key="1">
    <source>
        <dbReference type="ARBA" id="ARBA00022737"/>
    </source>
</evidence>
<evidence type="ECO:0000256" key="2">
    <source>
        <dbReference type="ARBA" id="ARBA00023043"/>
    </source>
</evidence>
<dbReference type="Proteomes" id="UP000075714">
    <property type="component" value="Unassembled WGS sequence"/>
</dbReference>
<dbReference type="PROSITE" id="PS50297">
    <property type="entry name" value="ANK_REP_REGION"/>
    <property type="match status" value="2"/>
</dbReference>
<feature type="repeat" description="ANK" evidence="3">
    <location>
        <begin position="50"/>
        <end position="76"/>
    </location>
</feature>